<dbReference type="InParanoid" id="A0A5F8ADZ4"/>
<feature type="region of interest" description="Disordered" evidence="1">
    <location>
        <begin position="101"/>
        <end position="158"/>
    </location>
</feature>
<feature type="compositionally biased region" description="Gly residues" evidence="1">
    <location>
        <begin position="141"/>
        <end position="150"/>
    </location>
</feature>
<protein>
    <submittedName>
        <fullName evidence="3">Uncharacterized protein</fullName>
    </submittedName>
</protein>
<dbReference type="Ensembl" id="ENSMMUT00000080588.1">
    <property type="protein sequence ID" value="ENSMMUP00000076092.1"/>
    <property type="gene ID" value="ENSMMUG00000052168.1"/>
</dbReference>
<dbReference type="Proteomes" id="UP000006718">
    <property type="component" value="Chromosome 14"/>
</dbReference>
<dbReference type="PANTHER" id="PTHR46254:SF11">
    <property type="entry name" value="SECRETED PROTEIN"/>
    <property type="match status" value="1"/>
</dbReference>
<accession>A0A5F8ADZ4</accession>
<keyword evidence="2" id="KW-0732">Signal</keyword>
<dbReference type="GeneTree" id="ENSGT00940000161627"/>
<reference evidence="4" key="1">
    <citation type="journal article" date="2007" name="Science">
        <title>Evolutionary and biomedical insights from the rhesus macaque genome.</title>
        <authorList>
            <person name="Gibbs R.A."/>
            <person name="Rogers J."/>
            <person name="Katze M.G."/>
            <person name="Bumgarner R."/>
            <person name="Weinstock G.M."/>
            <person name="Mardis E.R."/>
            <person name="Remington K.A."/>
            <person name="Strausberg R.L."/>
            <person name="Venter J.C."/>
            <person name="Wilson R.K."/>
            <person name="Batzer M.A."/>
            <person name="Bustamante C.D."/>
            <person name="Eichler E.E."/>
            <person name="Hahn M.W."/>
            <person name="Hardison R.C."/>
            <person name="Makova K.D."/>
            <person name="Miller W."/>
            <person name="Milosavljevic A."/>
            <person name="Palermo R.E."/>
            <person name="Siepel A."/>
            <person name="Sikela J.M."/>
            <person name="Attaway T."/>
            <person name="Bell S."/>
            <person name="Bernard K.E."/>
            <person name="Buhay C.J."/>
            <person name="Chandrabose M.N."/>
            <person name="Dao M."/>
            <person name="Davis C."/>
            <person name="Delehaunty K.D."/>
            <person name="Ding Y."/>
            <person name="Dinh H.H."/>
            <person name="Dugan-Rocha S."/>
            <person name="Fulton L.A."/>
            <person name="Gabisi R.A."/>
            <person name="Garner T.T."/>
            <person name="Godfrey J."/>
            <person name="Hawes A.C."/>
            <person name="Hernandez J."/>
            <person name="Hines S."/>
            <person name="Holder M."/>
            <person name="Hume J."/>
            <person name="Jhangiani S.N."/>
            <person name="Joshi V."/>
            <person name="Khan Z.M."/>
            <person name="Kirkness E.F."/>
            <person name="Cree A."/>
            <person name="Fowler R.G."/>
            <person name="Lee S."/>
            <person name="Lewis L.R."/>
            <person name="Li Z."/>
            <person name="Liu Y.-S."/>
            <person name="Moore S.M."/>
            <person name="Muzny D."/>
            <person name="Nazareth L.V."/>
            <person name="Ngo D.N."/>
            <person name="Okwuonu G.O."/>
            <person name="Pai G."/>
            <person name="Parker D."/>
            <person name="Paul H.A."/>
            <person name="Pfannkoch C."/>
            <person name="Pohl C.S."/>
            <person name="Rogers Y.-H.C."/>
            <person name="Ruiz S.J."/>
            <person name="Sabo A."/>
            <person name="Santibanez J."/>
            <person name="Schneider B.W."/>
            <person name="Smith S.M."/>
            <person name="Sodergren E."/>
            <person name="Svatek A.F."/>
            <person name="Utterback T.R."/>
            <person name="Vattathil S."/>
            <person name="Warren W."/>
            <person name="White C.S."/>
            <person name="Chinwalla A.T."/>
            <person name="Feng Y."/>
            <person name="Halpern A.L."/>
            <person name="Hillier L.W."/>
            <person name="Huang X."/>
            <person name="Minx P."/>
            <person name="Nelson J.O."/>
            <person name="Pepin K.H."/>
            <person name="Qin X."/>
            <person name="Sutton G.G."/>
            <person name="Venter E."/>
            <person name="Walenz B.P."/>
            <person name="Wallis J.W."/>
            <person name="Worley K.C."/>
            <person name="Yang S.-P."/>
            <person name="Jones S.M."/>
            <person name="Marra M.A."/>
            <person name="Rocchi M."/>
            <person name="Schein J.E."/>
            <person name="Baertsch R."/>
            <person name="Clarke L."/>
            <person name="Csuros M."/>
            <person name="Glasscock J."/>
            <person name="Harris R.A."/>
            <person name="Havlak P."/>
            <person name="Jackson A.R."/>
            <person name="Jiang H."/>
            <person name="Liu Y."/>
            <person name="Messina D.N."/>
            <person name="Shen Y."/>
            <person name="Song H.X.-Z."/>
            <person name="Wylie T."/>
            <person name="Zhang L."/>
            <person name="Birney E."/>
            <person name="Han K."/>
            <person name="Konkel M.K."/>
            <person name="Lee J."/>
            <person name="Smit A.F.A."/>
            <person name="Ullmer B."/>
            <person name="Wang H."/>
            <person name="Xing J."/>
            <person name="Burhans R."/>
            <person name="Cheng Z."/>
            <person name="Karro J.E."/>
            <person name="Ma J."/>
            <person name="Raney B."/>
            <person name="She X."/>
            <person name="Cox M.J."/>
            <person name="Demuth J.P."/>
            <person name="Dumas L.J."/>
            <person name="Han S.-G."/>
            <person name="Hopkins J."/>
            <person name="Karimpour-Fard A."/>
            <person name="Kim Y.H."/>
            <person name="Pollack J.R."/>
            <person name="Vinar T."/>
            <person name="Addo-Quaye C."/>
            <person name="Degenhardt J."/>
            <person name="Denby A."/>
            <person name="Hubisz M.J."/>
            <person name="Indap A."/>
            <person name="Kosiol C."/>
            <person name="Lahn B.T."/>
            <person name="Lawson H.A."/>
            <person name="Marklein A."/>
            <person name="Nielsen R."/>
            <person name="Vallender E.J."/>
            <person name="Clark A.G."/>
            <person name="Ferguson B."/>
            <person name="Hernandez R.D."/>
            <person name="Hirani K."/>
            <person name="Kehrer-Sawatzki H."/>
            <person name="Kolb J."/>
            <person name="Patil S."/>
            <person name="Pu L.-L."/>
            <person name="Ren Y."/>
            <person name="Smith D.G."/>
            <person name="Wheeler D.A."/>
            <person name="Schenck I."/>
            <person name="Ball E.V."/>
            <person name="Chen R."/>
            <person name="Cooper D.N."/>
            <person name="Giardine B."/>
            <person name="Hsu F."/>
            <person name="Kent W.J."/>
            <person name="Lesk A."/>
            <person name="Nelson D.L."/>
            <person name="O'brien W.E."/>
            <person name="Pruefer K."/>
            <person name="Stenson P.D."/>
            <person name="Wallace J.C."/>
            <person name="Ke H."/>
            <person name="Liu X.-M."/>
            <person name="Wang P."/>
            <person name="Xiang A.P."/>
            <person name="Yang F."/>
            <person name="Barber G.P."/>
            <person name="Haussler D."/>
            <person name="Karolchik D."/>
            <person name="Kern A.D."/>
            <person name="Kuhn R.M."/>
            <person name="Smith K.E."/>
            <person name="Zwieg A.S."/>
        </authorList>
    </citation>
    <scope>NUCLEOTIDE SEQUENCE [LARGE SCALE GENOMIC DNA]</scope>
    <source>
        <strain evidence="4">17573</strain>
    </source>
</reference>
<dbReference type="VEuPathDB" id="HostDB:ENSMMUG00000052168"/>
<proteinExistence type="predicted"/>
<evidence type="ECO:0000313" key="4">
    <source>
        <dbReference type="Proteomes" id="UP000006718"/>
    </source>
</evidence>
<organism evidence="3 4">
    <name type="scientific">Macaca mulatta</name>
    <name type="common">Rhesus macaque</name>
    <dbReference type="NCBI Taxonomy" id="9544"/>
    <lineage>
        <taxon>Eukaryota</taxon>
        <taxon>Metazoa</taxon>
        <taxon>Chordata</taxon>
        <taxon>Craniata</taxon>
        <taxon>Vertebrata</taxon>
        <taxon>Euteleostomi</taxon>
        <taxon>Mammalia</taxon>
        <taxon>Eutheria</taxon>
        <taxon>Euarchontoglires</taxon>
        <taxon>Primates</taxon>
        <taxon>Haplorrhini</taxon>
        <taxon>Catarrhini</taxon>
        <taxon>Cercopithecidae</taxon>
        <taxon>Cercopithecinae</taxon>
        <taxon>Macaca</taxon>
    </lineage>
</organism>
<reference evidence="3" key="4">
    <citation type="submission" date="2025-09" db="UniProtKB">
        <authorList>
            <consortium name="Ensembl"/>
        </authorList>
    </citation>
    <scope>IDENTIFICATION</scope>
    <source>
        <strain evidence="3">17573</strain>
    </source>
</reference>
<dbReference type="AlphaFoldDB" id="A0A5F8ADZ4"/>
<name>A0A5F8ADZ4_MACMU</name>
<dbReference type="Bgee" id="ENSMMUG00000052168">
    <property type="expression patterns" value="Expressed in lung and 3 other cell types or tissues"/>
</dbReference>
<sequence>FFFFLRWSLTLSPRLECSGTISAHCNPPPGFKQFSCLSLPSSWDYRHIPPCLANFYIFSRDKVLLCWPSWSPTPDLKLYAHFCLPKCWDYRHEPLCPTRRREFGHRHTGSPPRDNKGRDWSWAAQAREGQGTSAPPEAGRGQEGPPGASGGSAALLTP</sequence>
<feature type="signal peptide" evidence="2">
    <location>
        <begin position="1"/>
        <end position="17"/>
    </location>
</feature>
<reference evidence="3" key="2">
    <citation type="submission" date="2019-01" db="EMBL/GenBank/DDBJ databases">
        <authorList>
            <person name="Graves T."/>
            <person name="Eichler E.E."/>
            <person name="Wilson R.K."/>
        </authorList>
    </citation>
    <scope>NUCLEOTIDE SEQUENCE [LARGE SCALE GENOMIC DNA]</scope>
    <source>
        <strain evidence="3">17573</strain>
    </source>
</reference>
<dbReference type="PANTHER" id="PTHR46254">
    <property type="entry name" value="PROTEIN GVQW1-RELATED"/>
    <property type="match status" value="1"/>
</dbReference>
<evidence type="ECO:0000313" key="3">
    <source>
        <dbReference type="Ensembl" id="ENSMMUP00000076092.1"/>
    </source>
</evidence>
<reference evidence="3" key="3">
    <citation type="submission" date="2025-08" db="UniProtKB">
        <authorList>
            <consortium name="Ensembl"/>
        </authorList>
    </citation>
    <scope>IDENTIFICATION</scope>
    <source>
        <strain evidence="3">17573</strain>
    </source>
</reference>
<evidence type="ECO:0000256" key="2">
    <source>
        <dbReference type="SAM" id="SignalP"/>
    </source>
</evidence>
<keyword evidence="4" id="KW-1185">Reference proteome</keyword>
<evidence type="ECO:0000256" key="1">
    <source>
        <dbReference type="SAM" id="MobiDB-lite"/>
    </source>
</evidence>
<feature type="chain" id="PRO_5023870175" evidence="2">
    <location>
        <begin position="18"/>
        <end position="158"/>
    </location>
</feature>